<accession>A0A9P5JYQ7</accession>
<keyword evidence="2" id="KW-1185">Reference proteome</keyword>
<comment type="caution">
    <text evidence="1">The sequence shown here is derived from an EMBL/GenBank/DDBJ whole genome shotgun (WGS) entry which is preliminary data.</text>
</comment>
<dbReference type="AlphaFoldDB" id="A0A9P5JYQ7"/>
<gene>
    <name evidence="1" type="ORF">DFH94DRAFT_192512</name>
</gene>
<dbReference type="EMBL" id="WHVB01000021">
    <property type="protein sequence ID" value="KAF8472227.1"/>
    <property type="molecule type" value="Genomic_DNA"/>
</dbReference>
<protein>
    <submittedName>
        <fullName evidence="1">Uncharacterized protein</fullName>
    </submittedName>
</protein>
<sequence>MMMGKRTELQPPSRPHEVLICGMRPSGHWHRLHRPARPGSGSATTTGMVPKLIVIMLVRRVSFRCCLRLPALLREDDFLAIFIGSTGTTHWHSSSLRSLSPSPSSADADAGGVPWKVTARVILDVISDTGLLENCSSQVSWAQQDHVPYRPRIVRFWILCTSSMATPSPARKFDDENVAVLILVLFPHVHFFIASG</sequence>
<evidence type="ECO:0000313" key="2">
    <source>
        <dbReference type="Proteomes" id="UP000759537"/>
    </source>
</evidence>
<proteinExistence type="predicted"/>
<evidence type="ECO:0000313" key="1">
    <source>
        <dbReference type="EMBL" id="KAF8472227.1"/>
    </source>
</evidence>
<reference evidence="1" key="1">
    <citation type="submission" date="2019-10" db="EMBL/GenBank/DDBJ databases">
        <authorList>
            <consortium name="DOE Joint Genome Institute"/>
            <person name="Kuo A."/>
            <person name="Miyauchi S."/>
            <person name="Kiss E."/>
            <person name="Drula E."/>
            <person name="Kohler A."/>
            <person name="Sanchez-Garcia M."/>
            <person name="Andreopoulos B."/>
            <person name="Barry K.W."/>
            <person name="Bonito G."/>
            <person name="Buee M."/>
            <person name="Carver A."/>
            <person name="Chen C."/>
            <person name="Cichocki N."/>
            <person name="Clum A."/>
            <person name="Culley D."/>
            <person name="Crous P.W."/>
            <person name="Fauchery L."/>
            <person name="Girlanda M."/>
            <person name="Hayes R."/>
            <person name="Keri Z."/>
            <person name="LaButti K."/>
            <person name="Lipzen A."/>
            <person name="Lombard V."/>
            <person name="Magnuson J."/>
            <person name="Maillard F."/>
            <person name="Morin E."/>
            <person name="Murat C."/>
            <person name="Nolan M."/>
            <person name="Ohm R."/>
            <person name="Pangilinan J."/>
            <person name="Pereira M."/>
            <person name="Perotto S."/>
            <person name="Peter M."/>
            <person name="Riley R."/>
            <person name="Sitrit Y."/>
            <person name="Stielow B."/>
            <person name="Szollosi G."/>
            <person name="Zifcakova L."/>
            <person name="Stursova M."/>
            <person name="Spatafora J.W."/>
            <person name="Tedersoo L."/>
            <person name="Vaario L.-M."/>
            <person name="Yamada A."/>
            <person name="Yan M."/>
            <person name="Wang P."/>
            <person name="Xu J."/>
            <person name="Bruns T."/>
            <person name="Baldrian P."/>
            <person name="Vilgalys R."/>
            <person name="Henrissat B."/>
            <person name="Grigoriev I.V."/>
            <person name="Hibbett D."/>
            <person name="Nagy L.G."/>
            <person name="Martin F.M."/>
        </authorList>
    </citation>
    <scope>NUCLEOTIDE SEQUENCE</scope>
    <source>
        <strain evidence="1">Prilba</strain>
    </source>
</reference>
<name>A0A9P5JYQ7_9AGAM</name>
<reference evidence="1" key="2">
    <citation type="journal article" date="2020" name="Nat. Commun.">
        <title>Large-scale genome sequencing of mycorrhizal fungi provides insights into the early evolution of symbiotic traits.</title>
        <authorList>
            <person name="Miyauchi S."/>
            <person name="Kiss E."/>
            <person name="Kuo A."/>
            <person name="Drula E."/>
            <person name="Kohler A."/>
            <person name="Sanchez-Garcia M."/>
            <person name="Morin E."/>
            <person name="Andreopoulos B."/>
            <person name="Barry K.W."/>
            <person name="Bonito G."/>
            <person name="Buee M."/>
            <person name="Carver A."/>
            <person name="Chen C."/>
            <person name="Cichocki N."/>
            <person name="Clum A."/>
            <person name="Culley D."/>
            <person name="Crous P.W."/>
            <person name="Fauchery L."/>
            <person name="Girlanda M."/>
            <person name="Hayes R.D."/>
            <person name="Keri Z."/>
            <person name="LaButti K."/>
            <person name="Lipzen A."/>
            <person name="Lombard V."/>
            <person name="Magnuson J."/>
            <person name="Maillard F."/>
            <person name="Murat C."/>
            <person name="Nolan M."/>
            <person name="Ohm R.A."/>
            <person name="Pangilinan J."/>
            <person name="Pereira M.F."/>
            <person name="Perotto S."/>
            <person name="Peter M."/>
            <person name="Pfister S."/>
            <person name="Riley R."/>
            <person name="Sitrit Y."/>
            <person name="Stielow J.B."/>
            <person name="Szollosi G."/>
            <person name="Zifcakova L."/>
            <person name="Stursova M."/>
            <person name="Spatafora J.W."/>
            <person name="Tedersoo L."/>
            <person name="Vaario L.M."/>
            <person name="Yamada A."/>
            <person name="Yan M."/>
            <person name="Wang P."/>
            <person name="Xu J."/>
            <person name="Bruns T."/>
            <person name="Baldrian P."/>
            <person name="Vilgalys R."/>
            <person name="Dunand C."/>
            <person name="Henrissat B."/>
            <person name="Grigoriev I.V."/>
            <person name="Hibbett D."/>
            <person name="Nagy L.G."/>
            <person name="Martin F.M."/>
        </authorList>
    </citation>
    <scope>NUCLEOTIDE SEQUENCE</scope>
    <source>
        <strain evidence="1">Prilba</strain>
    </source>
</reference>
<dbReference type="Proteomes" id="UP000759537">
    <property type="component" value="Unassembled WGS sequence"/>
</dbReference>
<organism evidence="1 2">
    <name type="scientific">Russula ochroleuca</name>
    <dbReference type="NCBI Taxonomy" id="152965"/>
    <lineage>
        <taxon>Eukaryota</taxon>
        <taxon>Fungi</taxon>
        <taxon>Dikarya</taxon>
        <taxon>Basidiomycota</taxon>
        <taxon>Agaricomycotina</taxon>
        <taxon>Agaricomycetes</taxon>
        <taxon>Russulales</taxon>
        <taxon>Russulaceae</taxon>
        <taxon>Russula</taxon>
    </lineage>
</organism>